<dbReference type="InterPro" id="IPR003599">
    <property type="entry name" value="Ig_sub"/>
</dbReference>
<feature type="domain" description="Ig-like" evidence="6">
    <location>
        <begin position="219"/>
        <end position="297"/>
    </location>
</feature>
<protein>
    <recommendedName>
        <fullName evidence="6">Ig-like domain-containing protein</fullName>
    </recommendedName>
</protein>
<dbReference type="SMART" id="SM00408">
    <property type="entry name" value="IGc2"/>
    <property type="match status" value="2"/>
</dbReference>
<dbReference type="InterPro" id="IPR036179">
    <property type="entry name" value="Ig-like_dom_sf"/>
</dbReference>
<feature type="signal peptide" evidence="5">
    <location>
        <begin position="1"/>
        <end position="22"/>
    </location>
</feature>
<dbReference type="PROSITE" id="PS50835">
    <property type="entry name" value="IG_LIKE"/>
    <property type="match status" value="2"/>
</dbReference>
<dbReference type="AlphaFoldDB" id="A0A3B4ADN5"/>
<evidence type="ECO:0000256" key="5">
    <source>
        <dbReference type="SAM" id="SignalP"/>
    </source>
</evidence>
<dbReference type="SUPFAM" id="SSF48726">
    <property type="entry name" value="Immunoglobulin"/>
    <property type="match status" value="3"/>
</dbReference>
<evidence type="ECO:0000256" key="3">
    <source>
        <dbReference type="ARBA" id="ARBA00023180"/>
    </source>
</evidence>
<keyword evidence="2" id="KW-1015">Disulfide bond</keyword>
<sequence length="345" mass="37853">FCNSKSIMWIIASLICVGLCVGEGILPAGPLNGAVGGTVRFTTNLSPPAKPFFTVSWSFKGTNIITSTNTNVTAPGYASRISLDRRTGALELRRLVPEDSGEYTVSIIPDGELKVCKEIIKKKNNVQEVLMIHSPALVLIEDKTFTNLTCEASGSISTRVWTKDGQPLREDSRVSFSINKKTVYIHPVHSSSHGNYQCLISNPVSSETAAYNLTVNYGPHNVSIIGPLSASPGRRVELRCTADSIPPALFRWTLNGNDTQVNGSVYVIERLTLESIGNYTCSAYNTVTMLGNSTVLSLRGERRYLIHHCLTKCSLPVDITSTYVQKSHFEFMIGKQVILNYRSDL</sequence>
<dbReference type="Pfam" id="PF07679">
    <property type="entry name" value="I-set"/>
    <property type="match status" value="1"/>
</dbReference>
<evidence type="ECO:0000313" key="8">
    <source>
        <dbReference type="Proteomes" id="UP000261520"/>
    </source>
</evidence>
<dbReference type="Gene3D" id="2.60.40.10">
    <property type="entry name" value="Immunoglobulins"/>
    <property type="match status" value="3"/>
</dbReference>
<accession>A0A3B4ADN5</accession>
<dbReference type="PANTHER" id="PTHR44337:SF16">
    <property type="entry name" value="CARCINOEMBRYONIC ANTIGEN-RELATED CELL ADHESION MOLECULE 20-LIKE-RELATED"/>
    <property type="match status" value="1"/>
</dbReference>
<proteinExistence type="predicted"/>
<feature type="domain" description="Ig-like" evidence="6">
    <location>
        <begin position="127"/>
        <end position="216"/>
    </location>
</feature>
<reference evidence="7" key="1">
    <citation type="submission" date="2025-08" db="UniProtKB">
        <authorList>
            <consortium name="Ensembl"/>
        </authorList>
    </citation>
    <scope>IDENTIFICATION</scope>
</reference>
<keyword evidence="3" id="KW-0325">Glycoprotein</keyword>
<reference evidence="7" key="2">
    <citation type="submission" date="2025-09" db="UniProtKB">
        <authorList>
            <consortium name="Ensembl"/>
        </authorList>
    </citation>
    <scope>IDENTIFICATION</scope>
</reference>
<dbReference type="Ensembl" id="ENSPMGT00000016175.1">
    <property type="protein sequence ID" value="ENSPMGP00000015173.1"/>
    <property type="gene ID" value="ENSPMGG00000012431.1"/>
</dbReference>
<evidence type="ECO:0000259" key="6">
    <source>
        <dbReference type="PROSITE" id="PS50835"/>
    </source>
</evidence>
<dbReference type="InterPro" id="IPR013783">
    <property type="entry name" value="Ig-like_fold"/>
</dbReference>
<keyword evidence="4" id="KW-0393">Immunoglobulin domain</keyword>
<dbReference type="Pfam" id="PF00047">
    <property type="entry name" value="ig"/>
    <property type="match status" value="1"/>
</dbReference>
<name>A0A3B4ADN5_9GOBI</name>
<dbReference type="InterPro" id="IPR013098">
    <property type="entry name" value="Ig_I-set"/>
</dbReference>
<evidence type="ECO:0000256" key="4">
    <source>
        <dbReference type="ARBA" id="ARBA00023319"/>
    </source>
</evidence>
<dbReference type="InterPro" id="IPR003598">
    <property type="entry name" value="Ig_sub2"/>
</dbReference>
<dbReference type="SMART" id="SM00409">
    <property type="entry name" value="IG"/>
    <property type="match status" value="3"/>
</dbReference>
<dbReference type="Pfam" id="PF13927">
    <property type="entry name" value="Ig_3"/>
    <property type="match status" value="1"/>
</dbReference>
<dbReference type="PANTHER" id="PTHR44337">
    <property type="entry name" value="CARCINOEMBRYONIC ANTIGEN-RELATED CELL ADHESION MOLECULE 8"/>
    <property type="match status" value="1"/>
</dbReference>
<dbReference type="InterPro" id="IPR052598">
    <property type="entry name" value="IgSF_CEA-related"/>
</dbReference>
<dbReference type="Proteomes" id="UP000261520">
    <property type="component" value="Unplaced"/>
</dbReference>
<organism evidence="7 8">
    <name type="scientific">Periophthalmus magnuspinnatus</name>
    <dbReference type="NCBI Taxonomy" id="409849"/>
    <lineage>
        <taxon>Eukaryota</taxon>
        <taxon>Metazoa</taxon>
        <taxon>Chordata</taxon>
        <taxon>Craniata</taxon>
        <taxon>Vertebrata</taxon>
        <taxon>Euteleostomi</taxon>
        <taxon>Actinopterygii</taxon>
        <taxon>Neopterygii</taxon>
        <taxon>Teleostei</taxon>
        <taxon>Neoteleostei</taxon>
        <taxon>Acanthomorphata</taxon>
        <taxon>Gobiaria</taxon>
        <taxon>Gobiiformes</taxon>
        <taxon>Gobioidei</taxon>
        <taxon>Gobiidae</taxon>
        <taxon>Oxudercinae</taxon>
        <taxon>Periophthalmus</taxon>
    </lineage>
</organism>
<evidence type="ECO:0000313" key="7">
    <source>
        <dbReference type="Ensembl" id="ENSPMGP00000015173.1"/>
    </source>
</evidence>
<feature type="chain" id="PRO_5017231854" description="Ig-like domain-containing protein" evidence="5">
    <location>
        <begin position="23"/>
        <end position="345"/>
    </location>
</feature>
<dbReference type="InterPro" id="IPR013151">
    <property type="entry name" value="Immunoglobulin_dom"/>
</dbReference>
<evidence type="ECO:0000256" key="1">
    <source>
        <dbReference type="ARBA" id="ARBA00022729"/>
    </source>
</evidence>
<keyword evidence="8" id="KW-1185">Reference proteome</keyword>
<dbReference type="InterPro" id="IPR007110">
    <property type="entry name" value="Ig-like_dom"/>
</dbReference>
<evidence type="ECO:0000256" key="2">
    <source>
        <dbReference type="ARBA" id="ARBA00023157"/>
    </source>
</evidence>
<keyword evidence="1 5" id="KW-0732">Signal</keyword>